<dbReference type="HOGENOM" id="CLU_2565877_0_0_2"/>
<reference evidence="1" key="1">
    <citation type="submission" date="2007-02" db="EMBL/GenBank/DDBJ databases">
        <title>Complete sequence of Pyrobaculum calidifontis JCM 11548.</title>
        <authorList>
            <consortium name="US DOE Joint Genome Institute"/>
            <person name="Copeland A."/>
            <person name="Lucas S."/>
            <person name="Lapidus A."/>
            <person name="Barry K."/>
            <person name="Glavina del Rio T."/>
            <person name="Dalin E."/>
            <person name="Tice H."/>
            <person name="Pitluck S."/>
            <person name="Chain P."/>
            <person name="Malfatti S."/>
            <person name="Shin M."/>
            <person name="Vergez L."/>
            <person name="Schmutz J."/>
            <person name="Larimer F."/>
            <person name="Land M."/>
            <person name="Hauser L."/>
            <person name="Kyrpides N."/>
            <person name="Mikhailova N."/>
            <person name="Cozen A.E."/>
            <person name="Fitz-Gibbon S.T."/>
            <person name="House C.H."/>
            <person name="Saltikov C."/>
            <person name="Lowe T.M."/>
            <person name="Richardson P."/>
        </authorList>
    </citation>
    <scope>NUCLEOTIDE SEQUENCE [LARGE SCALE GENOMIC DNA]</scope>
    <source>
        <strain evidence="1">JCM 11548</strain>
    </source>
</reference>
<dbReference type="Gene3D" id="3.30.460.40">
    <property type="match status" value="1"/>
</dbReference>
<dbReference type="GeneID" id="4909981"/>
<keyword evidence="2" id="KW-1185">Reference proteome</keyword>
<protein>
    <submittedName>
        <fullName evidence="1">Uncharacterized protein</fullName>
    </submittedName>
</protein>
<dbReference type="AlphaFoldDB" id="A3MSV7"/>
<evidence type="ECO:0000313" key="2">
    <source>
        <dbReference type="Proteomes" id="UP000001431"/>
    </source>
</evidence>
<organism evidence="1 2">
    <name type="scientific">Pyrobaculum calidifontis (strain DSM 21063 / JCM 11548 / VA1)</name>
    <dbReference type="NCBI Taxonomy" id="410359"/>
    <lineage>
        <taxon>Archaea</taxon>
        <taxon>Thermoproteota</taxon>
        <taxon>Thermoprotei</taxon>
        <taxon>Thermoproteales</taxon>
        <taxon>Thermoproteaceae</taxon>
        <taxon>Pyrobaculum</taxon>
    </lineage>
</organism>
<dbReference type="InterPro" id="IPR043519">
    <property type="entry name" value="NT_sf"/>
</dbReference>
<dbReference type="eggNOG" id="arCOG04119">
    <property type="taxonomic scope" value="Archaea"/>
</dbReference>
<dbReference type="OrthoDB" id="26136at2157"/>
<name>A3MSV7_PYRCJ</name>
<dbReference type="KEGG" id="pcl:Pcal_0287"/>
<gene>
    <name evidence="1" type="ordered locus">Pcal_0287</name>
</gene>
<dbReference type="STRING" id="410359.Pcal_0287"/>
<dbReference type="RefSeq" id="WP_011848981.1">
    <property type="nucleotide sequence ID" value="NC_009073.1"/>
</dbReference>
<accession>A3MSV7</accession>
<sequence length="81" mass="9241">MDVLAAVVEVLNAEGLEVYLIGARAMAFYGVVRETRGWDLMIDAPYTPQLRDRLTRRLRELGLDVRWSWWGFSVEGAHGFA</sequence>
<evidence type="ECO:0000313" key="1">
    <source>
        <dbReference type="EMBL" id="ABO07724.1"/>
    </source>
</evidence>
<proteinExistence type="predicted"/>
<dbReference type="EMBL" id="CP000561">
    <property type="protein sequence ID" value="ABO07724.1"/>
    <property type="molecule type" value="Genomic_DNA"/>
</dbReference>
<dbReference type="SUPFAM" id="SSF81301">
    <property type="entry name" value="Nucleotidyltransferase"/>
    <property type="match status" value="1"/>
</dbReference>
<dbReference type="Proteomes" id="UP000001431">
    <property type="component" value="Chromosome"/>
</dbReference>